<feature type="binding site" evidence="4">
    <location>
        <position position="97"/>
    </location>
    <ligand>
        <name>Zn(2+)</name>
        <dbReference type="ChEBI" id="CHEBI:29105"/>
    </ligand>
</feature>
<keyword evidence="5" id="KW-0456">Lyase</keyword>
<dbReference type="EMBL" id="ML978126">
    <property type="protein sequence ID" value="KAF2099153.1"/>
    <property type="molecule type" value="Genomic_DNA"/>
</dbReference>
<dbReference type="Proteomes" id="UP000799772">
    <property type="component" value="Unassembled WGS sequence"/>
</dbReference>
<comment type="similarity">
    <text evidence="1 5">Belongs to the beta-class carbonic anhydrase family.</text>
</comment>
<keyword evidence="3 4" id="KW-0862">Zinc</keyword>
<dbReference type="InterPro" id="IPR036874">
    <property type="entry name" value="Carbonic_anhydrase_sf"/>
</dbReference>
<evidence type="ECO:0000256" key="4">
    <source>
        <dbReference type="PIRSR" id="PIRSR601765-1"/>
    </source>
</evidence>
<keyword evidence="2 4" id="KW-0479">Metal-binding</keyword>
<dbReference type="Gene3D" id="3.40.1050.10">
    <property type="entry name" value="Carbonic anhydrase"/>
    <property type="match status" value="1"/>
</dbReference>
<dbReference type="AlphaFoldDB" id="A0A9P4IFP2"/>
<comment type="catalytic activity">
    <reaction evidence="5">
        <text>hydrogencarbonate + H(+) = CO2 + H2O</text>
        <dbReference type="Rhea" id="RHEA:10748"/>
        <dbReference type="ChEBI" id="CHEBI:15377"/>
        <dbReference type="ChEBI" id="CHEBI:15378"/>
        <dbReference type="ChEBI" id="CHEBI:16526"/>
        <dbReference type="ChEBI" id="CHEBI:17544"/>
        <dbReference type="EC" id="4.2.1.1"/>
    </reaction>
</comment>
<keyword evidence="7" id="KW-1185">Reference proteome</keyword>
<dbReference type="EC" id="4.2.1.1" evidence="5"/>
<evidence type="ECO:0000313" key="7">
    <source>
        <dbReference type="Proteomes" id="UP000799772"/>
    </source>
</evidence>
<feature type="binding site" evidence="4">
    <location>
        <position position="47"/>
    </location>
    <ligand>
        <name>Zn(2+)</name>
        <dbReference type="ChEBI" id="CHEBI:29105"/>
    </ligand>
</feature>
<name>A0A9P4IFP2_9PEZI</name>
<dbReference type="SUPFAM" id="SSF53056">
    <property type="entry name" value="beta-carbonic anhydrase, cab"/>
    <property type="match status" value="1"/>
</dbReference>
<sequence length="179" mass="19894">MATPTTIDDLVERNKELAKSYTPRPFFTEFAAMGIPMPKILIVTCADPRCVPESFLGLKGAEAAVFRNVCGHVGPEMHHILALDTIINFDEIMIVHHNDCGGFLINDEQVRKVLKERVPEHTAEVDKFATFGGITDLEQSIRDDIAVLKASPLMRKDLVNATRGFTFDIKTGMLNPLDI</sequence>
<gene>
    <name evidence="6" type="ORF">NA57DRAFT_76385</name>
</gene>
<comment type="caution">
    <text evidence="6">The sequence shown here is derived from an EMBL/GenBank/DDBJ whole genome shotgun (WGS) entry which is preliminary data.</text>
</comment>
<feature type="binding site" evidence="4">
    <location>
        <position position="100"/>
    </location>
    <ligand>
        <name>Zn(2+)</name>
        <dbReference type="ChEBI" id="CHEBI:29105"/>
    </ligand>
</feature>
<dbReference type="Pfam" id="PF00484">
    <property type="entry name" value="Pro_CA"/>
    <property type="match status" value="1"/>
</dbReference>
<reference evidence="6" key="1">
    <citation type="journal article" date="2020" name="Stud. Mycol.">
        <title>101 Dothideomycetes genomes: a test case for predicting lifestyles and emergence of pathogens.</title>
        <authorList>
            <person name="Haridas S."/>
            <person name="Albert R."/>
            <person name="Binder M."/>
            <person name="Bloem J."/>
            <person name="Labutti K."/>
            <person name="Salamov A."/>
            <person name="Andreopoulos B."/>
            <person name="Baker S."/>
            <person name="Barry K."/>
            <person name="Bills G."/>
            <person name="Bluhm B."/>
            <person name="Cannon C."/>
            <person name="Castanera R."/>
            <person name="Culley D."/>
            <person name="Daum C."/>
            <person name="Ezra D."/>
            <person name="Gonzalez J."/>
            <person name="Henrissat B."/>
            <person name="Kuo A."/>
            <person name="Liang C."/>
            <person name="Lipzen A."/>
            <person name="Lutzoni F."/>
            <person name="Magnuson J."/>
            <person name="Mondo S."/>
            <person name="Nolan M."/>
            <person name="Ohm R."/>
            <person name="Pangilinan J."/>
            <person name="Park H.-J."/>
            <person name="Ramirez L."/>
            <person name="Alfaro M."/>
            <person name="Sun H."/>
            <person name="Tritt A."/>
            <person name="Yoshinaga Y."/>
            <person name="Zwiers L.-H."/>
            <person name="Turgeon B."/>
            <person name="Goodwin S."/>
            <person name="Spatafora J."/>
            <person name="Crous P."/>
            <person name="Grigoriev I."/>
        </authorList>
    </citation>
    <scope>NUCLEOTIDE SEQUENCE</scope>
    <source>
        <strain evidence="6">CBS 133067</strain>
    </source>
</reference>
<feature type="binding site" evidence="4">
    <location>
        <position position="45"/>
    </location>
    <ligand>
        <name>Zn(2+)</name>
        <dbReference type="ChEBI" id="CHEBI:29105"/>
    </ligand>
</feature>
<comment type="cofactor">
    <cofactor evidence="4">
        <name>Zn(2+)</name>
        <dbReference type="ChEBI" id="CHEBI:29105"/>
    </cofactor>
    <text evidence="4">Binds 1 zinc ion per subunit.</text>
</comment>
<evidence type="ECO:0000313" key="6">
    <source>
        <dbReference type="EMBL" id="KAF2099153.1"/>
    </source>
</evidence>
<protein>
    <recommendedName>
        <fullName evidence="5">Carbonic anhydrase</fullName>
        <ecNumber evidence="5">4.2.1.1</ecNumber>
    </recommendedName>
    <alternativeName>
        <fullName evidence="5">Carbonate dehydratase</fullName>
    </alternativeName>
</protein>
<proteinExistence type="inferred from homology"/>
<dbReference type="InterPro" id="IPR001765">
    <property type="entry name" value="Carbonic_anhydrase"/>
</dbReference>
<evidence type="ECO:0000256" key="3">
    <source>
        <dbReference type="ARBA" id="ARBA00022833"/>
    </source>
</evidence>
<accession>A0A9P4IFP2</accession>
<dbReference type="GO" id="GO:0004089">
    <property type="term" value="F:carbonate dehydratase activity"/>
    <property type="evidence" value="ECO:0007669"/>
    <property type="project" value="UniProtKB-UniRule"/>
</dbReference>
<dbReference type="GO" id="GO:0008270">
    <property type="term" value="F:zinc ion binding"/>
    <property type="evidence" value="ECO:0007669"/>
    <property type="project" value="UniProtKB-UniRule"/>
</dbReference>
<organism evidence="6 7">
    <name type="scientific">Rhizodiscina lignyota</name>
    <dbReference type="NCBI Taxonomy" id="1504668"/>
    <lineage>
        <taxon>Eukaryota</taxon>
        <taxon>Fungi</taxon>
        <taxon>Dikarya</taxon>
        <taxon>Ascomycota</taxon>
        <taxon>Pezizomycotina</taxon>
        <taxon>Dothideomycetes</taxon>
        <taxon>Pleosporomycetidae</taxon>
        <taxon>Aulographales</taxon>
        <taxon>Rhizodiscinaceae</taxon>
        <taxon>Rhizodiscina</taxon>
    </lineage>
</organism>
<dbReference type="PANTHER" id="PTHR43175">
    <property type="entry name" value="CARBONIC ANHYDRASE"/>
    <property type="match status" value="1"/>
</dbReference>
<dbReference type="OrthoDB" id="10248475at2759"/>
<dbReference type="SMART" id="SM00947">
    <property type="entry name" value="Pro_CA"/>
    <property type="match status" value="1"/>
</dbReference>
<evidence type="ECO:0000256" key="2">
    <source>
        <dbReference type="ARBA" id="ARBA00022723"/>
    </source>
</evidence>
<comment type="function">
    <text evidence="5">Reversible hydration of carbon dioxide.</text>
</comment>
<evidence type="ECO:0000256" key="1">
    <source>
        <dbReference type="ARBA" id="ARBA00006217"/>
    </source>
</evidence>
<evidence type="ECO:0000256" key="5">
    <source>
        <dbReference type="RuleBase" id="RU003956"/>
    </source>
</evidence>
<dbReference type="PANTHER" id="PTHR43175:SF3">
    <property type="entry name" value="CARBON DISULFIDE HYDROLASE"/>
    <property type="match status" value="1"/>
</dbReference>